<sequence>MTGPSRRALLQGAAGLAALSACSSGPEQGSPTTAYGVHQAGVTTAQQGFGNLVVLDLHHAPIVPVLEALGEEIERLVSGRAADVPEPGDLTVTVGVADPGLVLPTFARDTFGPEHCGGDLVLQVCGSDPVAVLAASDRLTRDHAVRWSQLGFSGAAGKDGFGRNLLGFHDGIVQPRGREELSAGVWGDDGSTVMVVRRIVLDVEGFNDLAVDQQEAVIGRRKSTGAPLSGGHLTSPLDLAAKTPAGAYLIPVDAHVRRAHPLATGRPLMLRRGYSFAGEQGSGLLFISFQRDLAEFIQTQYRLDAGDALNRYLRVTASGVFRVLPGFSASRGLGASMNADR</sequence>
<dbReference type="RefSeq" id="WP_123235359.1">
    <property type="nucleotide sequence ID" value="NZ_RJSG01000003.1"/>
</dbReference>
<dbReference type="NCBIfam" id="TIGR01413">
    <property type="entry name" value="Dyp_perox_fam"/>
    <property type="match status" value="1"/>
</dbReference>
<keyword evidence="4" id="KW-0479">Metal-binding</keyword>
<evidence type="ECO:0000256" key="3">
    <source>
        <dbReference type="ARBA" id="ARBA00022617"/>
    </source>
</evidence>
<evidence type="ECO:0000256" key="2">
    <source>
        <dbReference type="ARBA" id="ARBA00022559"/>
    </source>
</evidence>
<evidence type="ECO:0000256" key="8">
    <source>
        <dbReference type="ARBA" id="ARBA00025737"/>
    </source>
</evidence>
<gene>
    <name evidence="10" type="ORF">EFL95_17425</name>
</gene>
<dbReference type="GO" id="GO:0020037">
    <property type="term" value="F:heme binding"/>
    <property type="evidence" value="ECO:0007669"/>
    <property type="project" value="InterPro"/>
</dbReference>
<dbReference type="SUPFAM" id="SSF54909">
    <property type="entry name" value="Dimeric alpha+beta barrel"/>
    <property type="match status" value="1"/>
</dbReference>
<evidence type="ECO:0000256" key="4">
    <source>
        <dbReference type="ARBA" id="ARBA00022723"/>
    </source>
</evidence>
<keyword evidence="3" id="KW-0349">Heme</keyword>
<feature type="domain" description="Dyp-type peroxidase C-terminal" evidence="9">
    <location>
        <begin position="163"/>
        <end position="326"/>
    </location>
</feature>
<evidence type="ECO:0000256" key="1">
    <source>
        <dbReference type="ARBA" id="ARBA00001970"/>
    </source>
</evidence>
<dbReference type="Proteomes" id="UP000277094">
    <property type="component" value="Unassembled WGS sequence"/>
</dbReference>
<evidence type="ECO:0000256" key="5">
    <source>
        <dbReference type="ARBA" id="ARBA00022729"/>
    </source>
</evidence>
<evidence type="ECO:0000256" key="6">
    <source>
        <dbReference type="ARBA" id="ARBA00023002"/>
    </source>
</evidence>
<dbReference type="PROSITE" id="PS51318">
    <property type="entry name" value="TAT"/>
    <property type="match status" value="1"/>
</dbReference>
<dbReference type="AlphaFoldDB" id="A0A3N0DR09"/>
<keyword evidence="11" id="KW-1185">Reference proteome</keyword>
<dbReference type="InterPro" id="IPR011008">
    <property type="entry name" value="Dimeric_a/b-barrel"/>
</dbReference>
<evidence type="ECO:0000256" key="7">
    <source>
        <dbReference type="ARBA" id="ARBA00023004"/>
    </source>
</evidence>
<proteinExistence type="inferred from homology"/>
<evidence type="ECO:0000259" key="9">
    <source>
        <dbReference type="Pfam" id="PF20628"/>
    </source>
</evidence>
<accession>A0A3N0DR09</accession>
<dbReference type="PANTHER" id="PTHR30521">
    <property type="entry name" value="DEFERROCHELATASE/PEROXIDASE"/>
    <property type="match status" value="1"/>
</dbReference>
<dbReference type="PROSITE" id="PS51257">
    <property type="entry name" value="PROKAR_LIPOPROTEIN"/>
    <property type="match status" value="1"/>
</dbReference>
<dbReference type="InterPro" id="IPR006311">
    <property type="entry name" value="TAT_signal"/>
</dbReference>
<dbReference type="EMBL" id="RJSG01000003">
    <property type="protein sequence ID" value="RNL77773.1"/>
    <property type="molecule type" value="Genomic_DNA"/>
</dbReference>
<keyword evidence="2 10" id="KW-0575">Peroxidase</keyword>
<keyword evidence="6" id="KW-0560">Oxidoreductase</keyword>
<dbReference type="InterPro" id="IPR048328">
    <property type="entry name" value="Dyp_perox_C"/>
</dbReference>
<comment type="similarity">
    <text evidence="8">Belongs to the DyP-type peroxidase family.</text>
</comment>
<dbReference type="InterPro" id="IPR006314">
    <property type="entry name" value="Dyp_peroxidase"/>
</dbReference>
<comment type="cofactor">
    <cofactor evidence="1">
        <name>heme b</name>
        <dbReference type="ChEBI" id="CHEBI:60344"/>
    </cofactor>
</comment>
<organism evidence="10 11">
    <name type="scientific">Nocardioides marmorisolisilvae</name>
    <dbReference type="NCBI Taxonomy" id="1542737"/>
    <lineage>
        <taxon>Bacteria</taxon>
        <taxon>Bacillati</taxon>
        <taxon>Actinomycetota</taxon>
        <taxon>Actinomycetes</taxon>
        <taxon>Propionibacteriales</taxon>
        <taxon>Nocardioidaceae</taxon>
        <taxon>Nocardioides</taxon>
    </lineage>
</organism>
<dbReference type="GO" id="GO:0004601">
    <property type="term" value="F:peroxidase activity"/>
    <property type="evidence" value="ECO:0007669"/>
    <property type="project" value="UniProtKB-KW"/>
</dbReference>
<protein>
    <submittedName>
        <fullName evidence="10">Dyp-type peroxidase</fullName>
    </submittedName>
</protein>
<dbReference type="GO" id="GO:0005829">
    <property type="term" value="C:cytosol"/>
    <property type="evidence" value="ECO:0007669"/>
    <property type="project" value="TreeGrafter"/>
</dbReference>
<dbReference type="PANTHER" id="PTHR30521:SF4">
    <property type="entry name" value="DEFERROCHELATASE"/>
    <property type="match status" value="1"/>
</dbReference>
<dbReference type="OrthoDB" id="9781066at2"/>
<keyword evidence="5" id="KW-0732">Signal</keyword>
<evidence type="ECO:0000313" key="11">
    <source>
        <dbReference type="Proteomes" id="UP000277094"/>
    </source>
</evidence>
<comment type="caution">
    <text evidence="10">The sequence shown here is derived from an EMBL/GenBank/DDBJ whole genome shotgun (WGS) entry which is preliminary data.</text>
</comment>
<keyword evidence="7" id="KW-0408">Iron</keyword>
<dbReference type="GO" id="GO:0046872">
    <property type="term" value="F:metal ion binding"/>
    <property type="evidence" value="ECO:0007669"/>
    <property type="project" value="UniProtKB-KW"/>
</dbReference>
<dbReference type="Pfam" id="PF20628">
    <property type="entry name" value="Dyp_perox_C"/>
    <property type="match status" value="1"/>
</dbReference>
<reference evidence="10 11" key="1">
    <citation type="submission" date="2018-11" db="EMBL/GenBank/DDBJ databases">
        <authorList>
            <person name="Li F."/>
        </authorList>
    </citation>
    <scope>NUCLEOTIDE SEQUENCE [LARGE SCALE GENOMIC DNA]</scope>
    <source>
        <strain evidence="10 11">KIS18-7</strain>
    </source>
</reference>
<name>A0A3N0DR09_9ACTN</name>
<dbReference type="PROSITE" id="PS51404">
    <property type="entry name" value="DYP_PEROXIDASE"/>
    <property type="match status" value="1"/>
</dbReference>
<evidence type="ECO:0000313" key="10">
    <source>
        <dbReference type="EMBL" id="RNL77773.1"/>
    </source>
</evidence>